<feature type="domain" description="2EXR" evidence="1">
    <location>
        <begin position="29"/>
        <end position="133"/>
    </location>
</feature>
<dbReference type="AlphaFoldDB" id="A0A8H6DBF9"/>
<evidence type="ECO:0000313" key="2">
    <source>
        <dbReference type="EMBL" id="KAF5710624.1"/>
    </source>
</evidence>
<dbReference type="PANTHER" id="PTHR35910:SF6">
    <property type="entry name" value="2EXR DOMAIN-CONTAINING PROTEIN"/>
    <property type="match status" value="1"/>
</dbReference>
<gene>
    <name evidence="2" type="ORF">FGLOB1_5388</name>
</gene>
<organism evidence="2 3">
    <name type="scientific">Fusarium globosum</name>
    <dbReference type="NCBI Taxonomy" id="78864"/>
    <lineage>
        <taxon>Eukaryota</taxon>
        <taxon>Fungi</taxon>
        <taxon>Dikarya</taxon>
        <taxon>Ascomycota</taxon>
        <taxon>Pezizomycotina</taxon>
        <taxon>Sordariomycetes</taxon>
        <taxon>Hypocreomycetidae</taxon>
        <taxon>Hypocreales</taxon>
        <taxon>Nectriaceae</taxon>
        <taxon>Fusarium</taxon>
        <taxon>Fusarium fujikuroi species complex</taxon>
    </lineage>
</organism>
<proteinExistence type="predicted"/>
<dbReference type="InterPro" id="IPR045518">
    <property type="entry name" value="2EXR"/>
</dbReference>
<evidence type="ECO:0000259" key="1">
    <source>
        <dbReference type="Pfam" id="PF20150"/>
    </source>
</evidence>
<evidence type="ECO:0000313" key="3">
    <source>
        <dbReference type="Proteomes" id="UP000532311"/>
    </source>
</evidence>
<name>A0A8H6DBF9_9HYPO</name>
<dbReference type="PANTHER" id="PTHR35910">
    <property type="entry name" value="2EXR DOMAIN-CONTAINING PROTEIN"/>
    <property type="match status" value="1"/>
</dbReference>
<keyword evidence="3" id="KW-1185">Reference proteome</keyword>
<sequence>MASGCNQNSNATPHYLQIFNPPLEPCSDFHLFARFPDDIRWLIWQHYLSHERWIDITLRRGSFTNERKEQTNQQNYEIVLDHRWKISKLFRTTADSRKAALTFYRVQLPCWYQRKDKSMVNSTLYVCPELDTLMLNSLRTFENFANDIWTYDSRRVGLVNLALRVGLPRRFMSSPIIQNNDVSDLGQCLSRIERLIMMGQRGTKTVWRGLPSGPNHTWRSNQVMPIRSGIQSFKRLPYDPRLRDEHLKRVFRGDWNPRHSFNHWFKLLSNLEVQHKHKVIYQFGSSRGAWITYQERHFPTISDRKTAAEWVRRDIDELRKWSGSFEQSPDLGGQIDDEITRLFEPSPQPVIGFWLFPMESVFTPDDLDLQYTGVPLPHPKTVNMSQHMPELCLANIY</sequence>
<protein>
    <recommendedName>
        <fullName evidence="1">2EXR domain-containing protein</fullName>
    </recommendedName>
</protein>
<dbReference type="EMBL" id="JAAQPF010000213">
    <property type="protein sequence ID" value="KAF5710624.1"/>
    <property type="molecule type" value="Genomic_DNA"/>
</dbReference>
<dbReference type="Pfam" id="PF20150">
    <property type="entry name" value="2EXR"/>
    <property type="match status" value="1"/>
</dbReference>
<accession>A0A8H6DBF9</accession>
<reference evidence="2 3" key="1">
    <citation type="submission" date="2020-05" db="EMBL/GenBank/DDBJ databases">
        <title>Identification and distribution of gene clusters putatively required for synthesis of sphingolipid metabolism inhibitors in phylogenetically diverse species of the filamentous fungus Fusarium.</title>
        <authorList>
            <person name="Kim H.-S."/>
            <person name="Busman M."/>
            <person name="Brown D.W."/>
            <person name="Divon H."/>
            <person name="Uhlig S."/>
            <person name="Proctor R.H."/>
        </authorList>
    </citation>
    <scope>NUCLEOTIDE SEQUENCE [LARGE SCALE GENOMIC DNA]</scope>
    <source>
        <strain evidence="2 3">NRRL 26131</strain>
    </source>
</reference>
<dbReference type="Proteomes" id="UP000532311">
    <property type="component" value="Unassembled WGS sequence"/>
</dbReference>
<comment type="caution">
    <text evidence="2">The sequence shown here is derived from an EMBL/GenBank/DDBJ whole genome shotgun (WGS) entry which is preliminary data.</text>
</comment>